<dbReference type="Proteomes" id="UP000743370">
    <property type="component" value="Unassembled WGS sequence"/>
</dbReference>
<gene>
    <name evidence="2" type="ORF">HKW66_Vig0139920</name>
</gene>
<keyword evidence="1" id="KW-0472">Membrane</keyword>
<evidence type="ECO:0000313" key="2">
    <source>
        <dbReference type="EMBL" id="KAG2397772.1"/>
    </source>
</evidence>
<protein>
    <recommendedName>
        <fullName evidence="4">Transmembrane protein</fullName>
    </recommendedName>
</protein>
<name>A0A8T0KFR8_PHAAN</name>
<organism evidence="2 3">
    <name type="scientific">Phaseolus angularis</name>
    <name type="common">Azuki bean</name>
    <name type="synonym">Vigna angularis</name>
    <dbReference type="NCBI Taxonomy" id="3914"/>
    <lineage>
        <taxon>Eukaryota</taxon>
        <taxon>Viridiplantae</taxon>
        <taxon>Streptophyta</taxon>
        <taxon>Embryophyta</taxon>
        <taxon>Tracheophyta</taxon>
        <taxon>Spermatophyta</taxon>
        <taxon>Magnoliopsida</taxon>
        <taxon>eudicotyledons</taxon>
        <taxon>Gunneridae</taxon>
        <taxon>Pentapetalae</taxon>
        <taxon>rosids</taxon>
        <taxon>fabids</taxon>
        <taxon>Fabales</taxon>
        <taxon>Fabaceae</taxon>
        <taxon>Papilionoideae</taxon>
        <taxon>50 kb inversion clade</taxon>
        <taxon>NPAAA clade</taxon>
        <taxon>indigoferoid/millettioid clade</taxon>
        <taxon>Phaseoleae</taxon>
        <taxon>Vigna</taxon>
    </lineage>
</organism>
<sequence length="196" mass="22259">MENPASTKVTVNNHHSAVKPPCLHLPQPRDAPATLNSKTCSEVAVNHEAPPRLHEPAIQNPKNHSLFVLSRLRHSQTQNPRSNQKRKRKTLTTILHRAPMSLVPTMPVATGGIVDAPLFHCFYFEFHCWGLLIQSIIIEFLLFSFSIVQVMIKTHMYVCTCRDGEEDVNEKISTYKCFTNAIIITSKCKEENENQE</sequence>
<evidence type="ECO:0000313" key="3">
    <source>
        <dbReference type="Proteomes" id="UP000743370"/>
    </source>
</evidence>
<keyword evidence="1" id="KW-0812">Transmembrane</keyword>
<dbReference type="AlphaFoldDB" id="A0A8T0KFR8"/>
<dbReference type="EMBL" id="JABFOF010000005">
    <property type="protein sequence ID" value="KAG2397772.1"/>
    <property type="molecule type" value="Genomic_DNA"/>
</dbReference>
<accession>A0A8T0KFR8</accession>
<comment type="caution">
    <text evidence="2">The sequence shown here is derived from an EMBL/GenBank/DDBJ whole genome shotgun (WGS) entry which is preliminary data.</text>
</comment>
<evidence type="ECO:0008006" key="4">
    <source>
        <dbReference type="Google" id="ProtNLM"/>
    </source>
</evidence>
<keyword evidence="1" id="KW-1133">Transmembrane helix</keyword>
<proteinExistence type="predicted"/>
<evidence type="ECO:0000256" key="1">
    <source>
        <dbReference type="SAM" id="Phobius"/>
    </source>
</evidence>
<feature type="transmembrane region" description="Helical" evidence="1">
    <location>
        <begin position="129"/>
        <end position="152"/>
    </location>
</feature>
<reference evidence="2 3" key="1">
    <citation type="submission" date="2020-05" db="EMBL/GenBank/DDBJ databases">
        <title>Vigna angularis (adzuki bean) Var. LongXiaoDou No. 4 denovo assembly.</title>
        <authorList>
            <person name="Xiang H."/>
        </authorList>
    </citation>
    <scope>NUCLEOTIDE SEQUENCE [LARGE SCALE GENOMIC DNA]</scope>
    <source>
        <tissue evidence="2">Leaf</tissue>
    </source>
</reference>